<evidence type="ECO:0000313" key="3">
    <source>
        <dbReference type="Proteomes" id="UP001456524"/>
    </source>
</evidence>
<proteinExistence type="predicted"/>
<feature type="compositionally biased region" description="Polar residues" evidence="1">
    <location>
        <begin position="238"/>
        <end position="247"/>
    </location>
</feature>
<sequence>MRPIFEEMLFVDESDVPKIHEADFESLEPEDSTKTNPPKEQYVPLAPLPELSRKRHRKAGCFFCGEEFEIRDNSFEACIRHKGDIEYDEEYWGRYCERGGGHITTKDNLEDHPEGFIWTCCNQPYDEKGCAIGKHVDDANEGRKRGRYALSTCQLDLFQIISSFLTQSERNVNEIPHILQQGIKSYRTRYLNNAIAQIYLEHPDTRDFIEKVFLIDEADIPESDSEGSKESDDEYTAPATSSASNAQAFGETGVKRKEYAPPPDLSTKRTRYAECGHCGLKFDALFNTKDQCAYYPGKLVPHMDYWDTLVSGYGMPRLPRPLLSDENIEEHPNGFAWDCCGDQEGDQASQDTLDCI</sequence>
<accession>A0ABR1XV78</accession>
<protein>
    <submittedName>
        <fullName evidence="2">Uncharacterized protein</fullName>
    </submittedName>
</protein>
<dbReference type="PANTHER" id="PTHR38167">
    <property type="entry name" value="C2H2-TYPE DOMAIN-CONTAINING PROTEIN"/>
    <property type="match status" value="1"/>
</dbReference>
<dbReference type="EMBL" id="JBBWUH010000005">
    <property type="protein sequence ID" value="KAK8166992.1"/>
    <property type="molecule type" value="Genomic_DNA"/>
</dbReference>
<feature type="region of interest" description="Disordered" evidence="1">
    <location>
        <begin position="23"/>
        <end position="43"/>
    </location>
</feature>
<feature type="region of interest" description="Disordered" evidence="1">
    <location>
        <begin position="220"/>
        <end position="266"/>
    </location>
</feature>
<keyword evidence="3" id="KW-1185">Reference proteome</keyword>
<comment type="caution">
    <text evidence="2">The sequence shown here is derived from an EMBL/GenBank/DDBJ whole genome shotgun (WGS) entry which is preliminary data.</text>
</comment>
<evidence type="ECO:0000313" key="2">
    <source>
        <dbReference type="EMBL" id="KAK8166992.1"/>
    </source>
</evidence>
<name>A0ABR1XV78_9PEZI</name>
<evidence type="ECO:0000256" key="1">
    <source>
        <dbReference type="SAM" id="MobiDB-lite"/>
    </source>
</evidence>
<dbReference type="Proteomes" id="UP001456524">
    <property type="component" value="Unassembled WGS sequence"/>
</dbReference>
<organism evidence="2 3">
    <name type="scientific">Phyllosticta citrichinensis</name>
    <dbReference type="NCBI Taxonomy" id="1130410"/>
    <lineage>
        <taxon>Eukaryota</taxon>
        <taxon>Fungi</taxon>
        <taxon>Dikarya</taxon>
        <taxon>Ascomycota</taxon>
        <taxon>Pezizomycotina</taxon>
        <taxon>Dothideomycetes</taxon>
        <taxon>Dothideomycetes incertae sedis</taxon>
        <taxon>Botryosphaeriales</taxon>
        <taxon>Phyllostictaceae</taxon>
        <taxon>Phyllosticta</taxon>
    </lineage>
</organism>
<feature type="compositionally biased region" description="Acidic residues" evidence="1">
    <location>
        <begin position="220"/>
        <end position="235"/>
    </location>
</feature>
<gene>
    <name evidence="2" type="ORF">IWX90DRAFT_504014</name>
</gene>
<reference evidence="2 3" key="1">
    <citation type="journal article" date="2022" name="G3 (Bethesda)">
        <title>Enemy or ally: a genomic approach to elucidate the lifestyle of Phyllosticta citrichinaensis.</title>
        <authorList>
            <person name="Buijs V.A."/>
            <person name="Groenewald J.Z."/>
            <person name="Haridas S."/>
            <person name="LaButti K.M."/>
            <person name="Lipzen A."/>
            <person name="Martin F.M."/>
            <person name="Barry K."/>
            <person name="Grigoriev I.V."/>
            <person name="Crous P.W."/>
            <person name="Seidl M.F."/>
        </authorList>
    </citation>
    <scope>NUCLEOTIDE SEQUENCE [LARGE SCALE GENOMIC DNA]</scope>
    <source>
        <strain evidence="2 3">CBS 129764</strain>
    </source>
</reference>
<dbReference type="PANTHER" id="PTHR38167:SF1">
    <property type="entry name" value="C2H2-TYPE DOMAIN-CONTAINING PROTEIN"/>
    <property type="match status" value="1"/>
</dbReference>